<sequence>MFARIAGDCTTTFTTVGPVRTIMVTTITAGRLAELIDEDADFALVDTRPEDSYESWHVPGAKHFPFGPEEDLEADGQLEAFDDAVGDTDHVITICAKGISSGNLATQLESATDEYAVQAVGGGMKAWSGVYDHAQIDVDGDVRIVQVQRRAKGCLGYVVGCERTGEAVVVDPTADTDEYVVAAEEADLSIVGVVDTHVHADHVSGGRELADDLEVPYYLGELAADRDVELEFTPLERNEVLEVGERECKSLYAPGHTSDMINLLVDDQALLTADTLHADSTGRTELEFSEDAGQEGAEMLYETIHRTILTEPESVVVLPGHVTVTAEGEFSHGSPGEPITTTIRAARTGIDLLSLEREDFVDRMADAGEKPANYEKIIDRNRGDLKIVPEERVELEMGPNNCSA</sequence>
<dbReference type="PROSITE" id="PS50206">
    <property type="entry name" value="RHODANESE_3"/>
    <property type="match status" value="1"/>
</dbReference>
<dbReference type="SMART" id="SM00849">
    <property type="entry name" value="Lactamase_B"/>
    <property type="match status" value="1"/>
</dbReference>
<dbReference type="GO" id="GO:0006749">
    <property type="term" value="P:glutathione metabolic process"/>
    <property type="evidence" value="ECO:0007669"/>
    <property type="project" value="InterPro"/>
</dbReference>
<dbReference type="Pfam" id="PF00753">
    <property type="entry name" value="Lactamase_B"/>
    <property type="match status" value="1"/>
</dbReference>
<dbReference type="InterPro" id="IPR044528">
    <property type="entry name" value="POD-like_MBL-fold"/>
</dbReference>
<dbReference type="InterPro" id="IPR036866">
    <property type="entry name" value="RibonucZ/Hydroxyglut_hydro"/>
</dbReference>
<dbReference type="CDD" id="cd00158">
    <property type="entry name" value="RHOD"/>
    <property type="match status" value="1"/>
</dbReference>
<dbReference type="Gene3D" id="3.40.250.10">
    <property type="entry name" value="Rhodanese-like domain"/>
    <property type="match status" value="1"/>
</dbReference>
<dbReference type="GO" id="GO:0070813">
    <property type="term" value="P:hydrogen sulfide metabolic process"/>
    <property type="evidence" value="ECO:0007669"/>
    <property type="project" value="TreeGrafter"/>
</dbReference>
<accession>L9XUD7</accession>
<dbReference type="AlphaFoldDB" id="L9XUD7"/>
<dbReference type="PANTHER" id="PTHR43084:SF1">
    <property type="entry name" value="PERSULFIDE DIOXYGENASE ETHE1, MITOCHONDRIAL"/>
    <property type="match status" value="1"/>
</dbReference>
<dbReference type="InterPro" id="IPR051682">
    <property type="entry name" value="Mito_Persulfide_Diox"/>
</dbReference>
<comment type="caution">
    <text evidence="3">The sequence shown here is derived from an EMBL/GenBank/DDBJ whole genome shotgun (WGS) entry which is preliminary data.</text>
</comment>
<reference evidence="3 4" key="1">
    <citation type="journal article" date="2014" name="PLoS Genet.">
        <title>Phylogenetically driven sequencing of extremely halophilic archaea reveals strategies for static and dynamic osmo-response.</title>
        <authorList>
            <person name="Becker E.A."/>
            <person name="Seitzer P.M."/>
            <person name="Tritt A."/>
            <person name="Larsen D."/>
            <person name="Krusor M."/>
            <person name="Yao A.I."/>
            <person name="Wu D."/>
            <person name="Madern D."/>
            <person name="Eisen J.A."/>
            <person name="Darling A.E."/>
            <person name="Facciotti M.T."/>
        </authorList>
    </citation>
    <scope>NUCLEOTIDE SEQUENCE [LARGE SCALE GENOMIC DNA]</scope>
    <source>
        <strain evidence="3 4">SP2</strain>
    </source>
</reference>
<dbReference type="InterPro" id="IPR001279">
    <property type="entry name" value="Metallo-B-lactamas"/>
</dbReference>
<keyword evidence="1" id="KW-0479">Metal-binding</keyword>
<dbReference type="Pfam" id="PF00581">
    <property type="entry name" value="Rhodanese"/>
    <property type="match status" value="1"/>
</dbReference>
<dbReference type="InterPro" id="IPR036873">
    <property type="entry name" value="Rhodanese-like_dom_sf"/>
</dbReference>
<dbReference type="EMBL" id="AOIC01000109">
    <property type="protein sequence ID" value="ELY64233.1"/>
    <property type="molecule type" value="Genomic_DNA"/>
</dbReference>
<name>L9XUD7_NATGS</name>
<dbReference type="Gene3D" id="3.60.15.10">
    <property type="entry name" value="Ribonuclease Z/Hydroxyacylglutathione hydrolase-like"/>
    <property type="match status" value="1"/>
</dbReference>
<evidence type="ECO:0000313" key="3">
    <source>
        <dbReference type="EMBL" id="ELY64233.1"/>
    </source>
</evidence>
<protein>
    <submittedName>
        <fullName evidence="3">Rhodanese</fullName>
    </submittedName>
</protein>
<dbReference type="PATRIC" id="fig|797304.7.peg.2965"/>
<dbReference type="CDD" id="cd07724">
    <property type="entry name" value="POD-like_MBL-fold"/>
    <property type="match status" value="1"/>
</dbReference>
<evidence type="ECO:0000313" key="4">
    <source>
        <dbReference type="Proteomes" id="UP000011613"/>
    </source>
</evidence>
<evidence type="ECO:0000256" key="1">
    <source>
        <dbReference type="ARBA" id="ARBA00022723"/>
    </source>
</evidence>
<dbReference type="PANTHER" id="PTHR43084">
    <property type="entry name" value="PERSULFIDE DIOXYGENASE ETHE1"/>
    <property type="match status" value="1"/>
</dbReference>
<proteinExistence type="predicted"/>
<organism evidence="3 4">
    <name type="scientific">Natronobacterium gregoryi (strain ATCC 43098 / DSM 3393 / CCM 3738 / CIP 104747 / IAM 13177 / JCM 8860 / NBRC 102187 / NCIMB 2189 / SP2)</name>
    <dbReference type="NCBI Taxonomy" id="797304"/>
    <lineage>
        <taxon>Archaea</taxon>
        <taxon>Methanobacteriati</taxon>
        <taxon>Methanobacteriota</taxon>
        <taxon>Stenosarchaea group</taxon>
        <taxon>Halobacteria</taxon>
        <taxon>Halobacteriales</taxon>
        <taxon>Natrialbaceae</taxon>
        <taxon>Natronobacterium</taxon>
    </lineage>
</organism>
<dbReference type="SMART" id="SM00450">
    <property type="entry name" value="RHOD"/>
    <property type="match status" value="1"/>
</dbReference>
<dbReference type="Proteomes" id="UP000011613">
    <property type="component" value="Unassembled WGS sequence"/>
</dbReference>
<feature type="domain" description="Rhodanese" evidence="2">
    <location>
        <begin position="38"/>
        <end position="136"/>
    </location>
</feature>
<dbReference type="SUPFAM" id="SSF52821">
    <property type="entry name" value="Rhodanese/Cell cycle control phosphatase"/>
    <property type="match status" value="1"/>
</dbReference>
<dbReference type="GO" id="GO:0046872">
    <property type="term" value="F:metal ion binding"/>
    <property type="evidence" value="ECO:0007669"/>
    <property type="project" value="UniProtKB-KW"/>
</dbReference>
<evidence type="ECO:0000259" key="2">
    <source>
        <dbReference type="PROSITE" id="PS50206"/>
    </source>
</evidence>
<dbReference type="InterPro" id="IPR001763">
    <property type="entry name" value="Rhodanese-like_dom"/>
</dbReference>
<gene>
    <name evidence="3" type="ORF">C490_14630</name>
</gene>
<dbReference type="SUPFAM" id="SSF56281">
    <property type="entry name" value="Metallo-hydrolase/oxidoreductase"/>
    <property type="match status" value="1"/>
</dbReference>
<dbReference type="GO" id="GO:0050313">
    <property type="term" value="F:sulfur dioxygenase activity"/>
    <property type="evidence" value="ECO:0007669"/>
    <property type="project" value="InterPro"/>
</dbReference>